<sequence length="346" mass="39708">MQAAVPLVCSIRTYKEWMFLDLIGNGNFCDVYKGIYLRTPKERIEVAIKIGHERYGTDKEFEESKAAREQMLEEAQMMSYYVHSHIVQMFGVACGRAPVLIVMEFCPGGNLELHLKAQRNLIETGERIIYALEASRGMVFLHRKNCIHRDLAARNCLISSKGLSLIKISDFGLSKLADEWMAPESLKRPMKFSAKTDVWSFAVMLFEIFNLGEKPWVDEPPKKVATMIRRCRMPTFPELTPSEITQLASRICYMSQEDTAECEEVIDGATDEGSLRTRTTSSQVPSPSVMKPVAEHNKFKEVVILLVFLYLVTTEQDSLHDLERLRSNQFHDRLHFCSRRRLDSLL</sequence>
<protein>
    <submittedName>
        <fullName evidence="6">Protein kinase domain-containing protein</fullName>
    </submittedName>
</protein>
<evidence type="ECO:0000256" key="1">
    <source>
        <dbReference type="ARBA" id="ARBA00022741"/>
    </source>
</evidence>
<dbReference type="Pfam" id="PF07714">
    <property type="entry name" value="PK_Tyr_Ser-Thr"/>
    <property type="match status" value="1"/>
</dbReference>
<dbReference type="SMART" id="SM00219">
    <property type="entry name" value="TyrKc"/>
    <property type="match status" value="1"/>
</dbReference>
<dbReference type="InterPro" id="IPR001245">
    <property type="entry name" value="Ser-Thr/Tyr_kinase_cat_dom"/>
</dbReference>
<dbReference type="EMBL" id="UYSL01019999">
    <property type="protein sequence ID" value="VDL71972.1"/>
    <property type="molecule type" value="Genomic_DNA"/>
</dbReference>
<dbReference type="Gene3D" id="1.10.510.10">
    <property type="entry name" value="Transferase(Phosphotransferase) domain 1"/>
    <property type="match status" value="1"/>
</dbReference>
<keyword evidence="2" id="KW-0067">ATP-binding</keyword>
<dbReference type="GO" id="GO:0004713">
    <property type="term" value="F:protein tyrosine kinase activity"/>
    <property type="evidence" value="ECO:0007669"/>
    <property type="project" value="InterPro"/>
</dbReference>
<dbReference type="PROSITE" id="PS50011">
    <property type="entry name" value="PROTEIN_KINASE_DOM"/>
    <property type="match status" value="1"/>
</dbReference>
<feature type="domain" description="Protein kinase" evidence="3">
    <location>
        <begin position="17"/>
        <end position="275"/>
    </location>
</feature>
<evidence type="ECO:0000313" key="6">
    <source>
        <dbReference type="WBParaSite" id="NBR_0000838201-mRNA-1"/>
    </source>
</evidence>
<dbReference type="InterPro" id="IPR020635">
    <property type="entry name" value="Tyr_kinase_cat_dom"/>
</dbReference>
<keyword evidence="1" id="KW-0547">Nucleotide-binding</keyword>
<evidence type="ECO:0000259" key="3">
    <source>
        <dbReference type="PROSITE" id="PS50011"/>
    </source>
</evidence>
<dbReference type="GO" id="GO:0005524">
    <property type="term" value="F:ATP binding"/>
    <property type="evidence" value="ECO:0007669"/>
    <property type="project" value="UniProtKB-KW"/>
</dbReference>
<evidence type="ECO:0000313" key="4">
    <source>
        <dbReference type="EMBL" id="VDL71972.1"/>
    </source>
</evidence>
<evidence type="ECO:0000256" key="2">
    <source>
        <dbReference type="ARBA" id="ARBA00022840"/>
    </source>
</evidence>
<evidence type="ECO:0000313" key="5">
    <source>
        <dbReference type="Proteomes" id="UP000271162"/>
    </source>
</evidence>
<dbReference type="InterPro" id="IPR008266">
    <property type="entry name" value="Tyr_kinase_AS"/>
</dbReference>
<name>A0A158QYF1_NIPBR</name>
<reference evidence="6" key="1">
    <citation type="submission" date="2016-04" db="UniProtKB">
        <authorList>
            <consortium name="WormBaseParasite"/>
        </authorList>
    </citation>
    <scope>IDENTIFICATION</scope>
</reference>
<dbReference type="InterPro" id="IPR011009">
    <property type="entry name" value="Kinase-like_dom_sf"/>
</dbReference>
<organism evidence="6">
    <name type="scientific">Nippostrongylus brasiliensis</name>
    <name type="common">Rat hookworm</name>
    <dbReference type="NCBI Taxonomy" id="27835"/>
    <lineage>
        <taxon>Eukaryota</taxon>
        <taxon>Metazoa</taxon>
        <taxon>Ecdysozoa</taxon>
        <taxon>Nematoda</taxon>
        <taxon>Chromadorea</taxon>
        <taxon>Rhabditida</taxon>
        <taxon>Rhabditina</taxon>
        <taxon>Rhabditomorpha</taxon>
        <taxon>Strongyloidea</taxon>
        <taxon>Heligmosomidae</taxon>
        <taxon>Nippostrongylus</taxon>
    </lineage>
</organism>
<dbReference type="OMA" id="ASRICYM"/>
<dbReference type="Proteomes" id="UP000271162">
    <property type="component" value="Unassembled WGS sequence"/>
</dbReference>
<gene>
    <name evidence="4" type="ORF">NBR_LOCUS8383</name>
</gene>
<dbReference type="STRING" id="27835.A0A158QYF1"/>
<reference evidence="4 5" key="2">
    <citation type="submission" date="2018-11" db="EMBL/GenBank/DDBJ databases">
        <authorList>
            <consortium name="Pathogen Informatics"/>
        </authorList>
    </citation>
    <scope>NUCLEOTIDE SEQUENCE [LARGE SCALE GENOMIC DNA]</scope>
</reference>
<dbReference type="PANTHER" id="PTHR24418">
    <property type="entry name" value="TYROSINE-PROTEIN KINASE"/>
    <property type="match status" value="1"/>
</dbReference>
<dbReference type="PROSITE" id="PS00109">
    <property type="entry name" value="PROTEIN_KINASE_TYR"/>
    <property type="match status" value="1"/>
</dbReference>
<keyword evidence="5" id="KW-1185">Reference proteome</keyword>
<dbReference type="AlphaFoldDB" id="A0A158QYF1"/>
<dbReference type="SUPFAM" id="SSF56112">
    <property type="entry name" value="Protein kinase-like (PK-like)"/>
    <property type="match status" value="1"/>
</dbReference>
<dbReference type="WBParaSite" id="NBR_0000838201-mRNA-1">
    <property type="protein sequence ID" value="NBR_0000838201-mRNA-1"/>
    <property type="gene ID" value="NBR_0000838201"/>
</dbReference>
<proteinExistence type="predicted"/>
<dbReference type="InterPro" id="IPR050198">
    <property type="entry name" value="Non-receptor_tyrosine_kinases"/>
</dbReference>
<dbReference type="InterPro" id="IPR000719">
    <property type="entry name" value="Prot_kinase_dom"/>
</dbReference>
<accession>A0A158QYF1</accession>